<dbReference type="RefSeq" id="XP_004353137.1">
    <property type="nucleotide sequence ID" value="XM_004353085.1"/>
</dbReference>
<evidence type="ECO:0000256" key="1">
    <source>
        <dbReference type="SAM" id="MobiDB-lite"/>
    </source>
</evidence>
<protein>
    <submittedName>
        <fullName evidence="2">Uncharacterized protein</fullName>
    </submittedName>
</protein>
<organism evidence="2 3">
    <name type="scientific">Acanthamoeba castellanii (strain ATCC 30010 / Neff)</name>
    <dbReference type="NCBI Taxonomy" id="1257118"/>
    <lineage>
        <taxon>Eukaryota</taxon>
        <taxon>Amoebozoa</taxon>
        <taxon>Discosea</taxon>
        <taxon>Longamoebia</taxon>
        <taxon>Centramoebida</taxon>
        <taxon>Acanthamoebidae</taxon>
        <taxon>Acanthamoeba</taxon>
    </lineage>
</organism>
<keyword evidence="3" id="KW-1185">Reference proteome</keyword>
<evidence type="ECO:0000313" key="3">
    <source>
        <dbReference type="Proteomes" id="UP000011083"/>
    </source>
</evidence>
<reference evidence="2 3" key="1">
    <citation type="journal article" date="2013" name="Genome Biol.">
        <title>Genome of Acanthamoeba castellanii highlights extensive lateral gene transfer and early evolution of tyrosine kinase signaling.</title>
        <authorList>
            <person name="Clarke M."/>
            <person name="Lohan A.J."/>
            <person name="Liu B."/>
            <person name="Lagkouvardos I."/>
            <person name="Roy S."/>
            <person name="Zafar N."/>
            <person name="Bertelli C."/>
            <person name="Schilde C."/>
            <person name="Kianianmomeni A."/>
            <person name="Burglin T.R."/>
            <person name="Frech C."/>
            <person name="Turcotte B."/>
            <person name="Kopec K.O."/>
            <person name="Synnott J.M."/>
            <person name="Choo C."/>
            <person name="Paponov I."/>
            <person name="Finkler A."/>
            <person name="Soon Heng Tan C."/>
            <person name="Hutchins A.P."/>
            <person name="Weinmeier T."/>
            <person name="Rattei T."/>
            <person name="Chu J.S."/>
            <person name="Gimenez G."/>
            <person name="Irimia M."/>
            <person name="Rigden D.J."/>
            <person name="Fitzpatrick D.A."/>
            <person name="Lorenzo-Morales J."/>
            <person name="Bateman A."/>
            <person name="Chiu C.H."/>
            <person name="Tang P."/>
            <person name="Hegemann P."/>
            <person name="Fromm H."/>
            <person name="Raoult D."/>
            <person name="Greub G."/>
            <person name="Miranda-Saavedra D."/>
            <person name="Chen N."/>
            <person name="Nash P."/>
            <person name="Ginger M.L."/>
            <person name="Horn M."/>
            <person name="Schaap P."/>
            <person name="Caler L."/>
            <person name="Loftus B."/>
        </authorList>
    </citation>
    <scope>NUCLEOTIDE SEQUENCE [LARGE SCALE GENOMIC DNA]</scope>
    <source>
        <strain evidence="2 3">Neff</strain>
    </source>
</reference>
<dbReference type="GeneID" id="14924590"/>
<dbReference type="OrthoDB" id="10057598at2759"/>
<feature type="region of interest" description="Disordered" evidence="1">
    <location>
        <begin position="583"/>
        <end position="623"/>
    </location>
</feature>
<proteinExistence type="predicted"/>
<dbReference type="Proteomes" id="UP000011083">
    <property type="component" value="Unassembled WGS sequence"/>
</dbReference>
<feature type="compositionally biased region" description="Basic residues" evidence="1">
    <location>
        <begin position="491"/>
        <end position="500"/>
    </location>
</feature>
<feature type="region of interest" description="Disordered" evidence="1">
    <location>
        <begin position="491"/>
        <end position="512"/>
    </location>
</feature>
<evidence type="ECO:0000313" key="2">
    <source>
        <dbReference type="EMBL" id="ELR23609.1"/>
    </source>
</evidence>
<dbReference type="SMART" id="SM01236">
    <property type="entry name" value="Haem_oxygenase_2"/>
    <property type="match status" value="1"/>
</dbReference>
<sequence>MACPMRETRTKPPHSERELFYRLMNVEAHPEVVELARAYLPSAIAQARRLRCDTAWADFDYSPEALEQFLWADYDRAMNQYAAYSRAVEQGRVATIPRDDMAWYLTQVAPSKLVDGSWLQNAARCERLGRDPRLNKILSNLFVIYSEELGEGKLEQNHVFIYRKLMEGLGVRLPPTESREFAFLQLFEDCALRCAVAQMSLSQFPVDMLPEILGFNLAFEQLPLHLLITVHQMRELSMDPYYYQLHISIDNSDTGHARIAIDTVNLYMDYIRDQEGSEEAARHWDRVMDGFFLANLPFPGEGRLQSIKRMLDHPNDHLIKQQPATSKVDTQASELCERMKEMIVKKSKFGARMHGEHLYIGELKIDEWLNNIVAEAEREHNNSSLDSAPSPSSSLWVDRFLDALFGSHYVDAERPGESALVTQVCGFGGPMFHIFTKAELRLITDWLNERASFDQHQPTGCGVVARPTEPANYDEERRAVAQAMAELVEKKRKRGMRAHGNRTVTGDDGRPVKINDLLRSESASASSILAAMRSHYGLGGGDAAATTTNPFLRAFLPDGSMAKFFGAEEVEVVRRWVALGGPLPISSTGSDDDSARQDQQTSPRGETRAGAETSPRWGDECEGTASELAQRVVDAQSREEDPQRRAQLVKRYVAQELSETRSSLGQNAGLDLTTTRDWRRLQARVASLADARLDELSRSGSISAGAVVDWFLPYWLSEAAPLQGLFGTPALHATELGCALLRVLMRTWGYPDLASRSDIQQYLDAADQIGAALPDLRAWSAERRALLLVQAVGAFPSTFLPEAVGIALFLAMWNHHSWQRAQLRILDSRATEKVVVHREEDKAERRFGKHLACFREVMALLDGEQVERAGLGFNSMVRLASTSTTIAETRESKAVTKWQAELERMWQRSVAAQEAQGSDTTLSAAM</sequence>
<dbReference type="Pfam" id="PF14518">
    <property type="entry name" value="Haem_oxygenas_2"/>
    <property type="match status" value="1"/>
</dbReference>
<dbReference type="AlphaFoldDB" id="L8HDN8"/>
<dbReference type="InterPro" id="IPR016084">
    <property type="entry name" value="Haem_Oase-like_multi-hlx"/>
</dbReference>
<dbReference type="Gene3D" id="1.20.910.10">
    <property type="entry name" value="Heme oxygenase-like"/>
    <property type="match status" value="1"/>
</dbReference>
<name>L8HDN8_ACACF</name>
<dbReference type="KEGG" id="acan:ACA1_072310"/>
<dbReference type="VEuPathDB" id="AmoebaDB:ACA1_072310"/>
<dbReference type="EMBL" id="KB007857">
    <property type="protein sequence ID" value="ELR23609.1"/>
    <property type="molecule type" value="Genomic_DNA"/>
</dbReference>
<gene>
    <name evidence="2" type="ORF">ACA1_072310</name>
</gene>
<accession>L8HDN8</accession>